<keyword evidence="3" id="KW-1185">Reference proteome</keyword>
<dbReference type="Proteomes" id="UP001203880">
    <property type="component" value="Unassembled WGS sequence"/>
</dbReference>
<accession>A0ABT0PWI4</accession>
<feature type="signal peptide" evidence="1">
    <location>
        <begin position="1"/>
        <end position="18"/>
    </location>
</feature>
<proteinExistence type="predicted"/>
<name>A0ABT0PWI4_9RHOB</name>
<dbReference type="RefSeq" id="WP_249705882.1">
    <property type="nucleotide sequence ID" value="NZ_JAMFMB010000001.1"/>
</dbReference>
<evidence type="ECO:0000313" key="2">
    <source>
        <dbReference type="EMBL" id="MCL6281966.1"/>
    </source>
</evidence>
<protein>
    <submittedName>
        <fullName evidence="2">Uncharacterized protein</fullName>
    </submittedName>
</protein>
<comment type="caution">
    <text evidence="2">The sequence shown here is derived from an EMBL/GenBank/DDBJ whole genome shotgun (WGS) entry which is preliminary data.</text>
</comment>
<evidence type="ECO:0000313" key="3">
    <source>
        <dbReference type="Proteomes" id="UP001203880"/>
    </source>
</evidence>
<evidence type="ECO:0000256" key="1">
    <source>
        <dbReference type="SAM" id="SignalP"/>
    </source>
</evidence>
<organism evidence="2 3">
    <name type="scientific">Ruegeria spongiae</name>
    <dbReference type="NCBI Taxonomy" id="2942209"/>
    <lineage>
        <taxon>Bacteria</taxon>
        <taxon>Pseudomonadati</taxon>
        <taxon>Pseudomonadota</taxon>
        <taxon>Alphaproteobacteria</taxon>
        <taxon>Rhodobacterales</taxon>
        <taxon>Roseobacteraceae</taxon>
        <taxon>Ruegeria</taxon>
    </lineage>
</organism>
<sequence>MKRLGFLALMLWALPAMAQDGSEWDLQRCVWSCLANSPGAQSAIYHQCVSRHCTGPQYQPQAVTPAPVAQGWSAGMAADGKTWSAGLAAADGSGQGLYFQCIPGRDSYLMLYGLKAREGVFQISIDGRAYPLVFHGRRGELTSDLPASAPFLNLLGQGRVIAIVDPDGAYRASYGLLNAHGAIWQVRAACGT</sequence>
<gene>
    <name evidence="2" type="ORF">M3P21_00330</name>
</gene>
<reference evidence="2" key="1">
    <citation type="submission" date="2022-05" db="EMBL/GenBank/DDBJ databases">
        <authorList>
            <person name="Park J.-S."/>
        </authorList>
    </citation>
    <scope>NUCLEOTIDE SEQUENCE</scope>
    <source>
        <strain evidence="2">2012CJ41-6</strain>
    </source>
</reference>
<keyword evidence="1" id="KW-0732">Signal</keyword>
<feature type="chain" id="PRO_5046507333" evidence="1">
    <location>
        <begin position="19"/>
        <end position="192"/>
    </location>
</feature>
<dbReference type="EMBL" id="JAMFMB010000001">
    <property type="protein sequence ID" value="MCL6281966.1"/>
    <property type="molecule type" value="Genomic_DNA"/>
</dbReference>